<feature type="region of interest" description="Disordered" evidence="1">
    <location>
        <begin position="37"/>
        <end position="96"/>
    </location>
</feature>
<accession>A0A6J5WML1</accession>
<keyword evidence="3" id="KW-1185">Reference proteome</keyword>
<name>A0A6J5WML1_PRUAR</name>
<protein>
    <submittedName>
        <fullName evidence="2">Uncharacterized protein</fullName>
    </submittedName>
</protein>
<dbReference type="Proteomes" id="UP000507245">
    <property type="component" value="Unassembled WGS sequence"/>
</dbReference>
<evidence type="ECO:0000256" key="1">
    <source>
        <dbReference type="SAM" id="MobiDB-lite"/>
    </source>
</evidence>
<proteinExistence type="predicted"/>
<feature type="compositionally biased region" description="Basic and acidic residues" evidence="1">
    <location>
        <begin position="39"/>
        <end position="57"/>
    </location>
</feature>
<dbReference type="EMBL" id="CAEKKB010000002">
    <property type="protein sequence ID" value="CAB4299488.1"/>
    <property type="molecule type" value="Genomic_DNA"/>
</dbReference>
<dbReference type="AlphaFoldDB" id="A0A6J5WML1"/>
<evidence type="ECO:0000313" key="2">
    <source>
        <dbReference type="EMBL" id="CAB4299488.1"/>
    </source>
</evidence>
<dbReference type="OrthoDB" id="10385660at2759"/>
<reference evidence="3" key="1">
    <citation type="journal article" date="2020" name="Genome Biol.">
        <title>Gamete binning: chromosome-level and haplotype-resolved genome assembly enabled by high-throughput single-cell sequencing of gamete genomes.</title>
        <authorList>
            <person name="Campoy J.A."/>
            <person name="Sun H."/>
            <person name="Goel M."/>
            <person name="Jiao W.-B."/>
            <person name="Folz-Donahue K."/>
            <person name="Wang N."/>
            <person name="Rubio M."/>
            <person name="Liu C."/>
            <person name="Kukat C."/>
            <person name="Ruiz D."/>
            <person name="Huettel B."/>
            <person name="Schneeberger K."/>
        </authorList>
    </citation>
    <scope>NUCLEOTIDE SEQUENCE [LARGE SCALE GENOMIC DNA]</scope>
    <source>
        <strain evidence="3">cv. Rojo Pasion</strain>
    </source>
</reference>
<gene>
    <name evidence="2" type="ORF">ORAREDHAP_LOCUS13835</name>
</gene>
<organism evidence="2 3">
    <name type="scientific">Prunus armeniaca</name>
    <name type="common">Apricot</name>
    <name type="synonym">Armeniaca vulgaris</name>
    <dbReference type="NCBI Taxonomy" id="36596"/>
    <lineage>
        <taxon>Eukaryota</taxon>
        <taxon>Viridiplantae</taxon>
        <taxon>Streptophyta</taxon>
        <taxon>Embryophyta</taxon>
        <taxon>Tracheophyta</taxon>
        <taxon>Spermatophyta</taxon>
        <taxon>Magnoliopsida</taxon>
        <taxon>eudicotyledons</taxon>
        <taxon>Gunneridae</taxon>
        <taxon>Pentapetalae</taxon>
        <taxon>rosids</taxon>
        <taxon>fabids</taxon>
        <taxon>Rosales</taxon>
        <taxon>Rosaceae</taxon>
        <taxon>Amygdaloideae</taxon>
        <taxon>Amygdaleae</taxon>
        <taxon>Prunus</taxon>
    </lineage>
</organism>
<sequence length="96" mass="11047">MLQFSLISSRQLERKEASSMGAEVNVNGILVIIGGSSSEAEKLSDGQNVEKRRKEQRNSLPNSSKQKHTAHRETERGRWRGVYQNYPYQKVQERSR</sequence>
<evidence type="ECO:0000313" key="3">
    <source>
        <dbReference type="Proteomes" id="UP000507245"/>
    </source>
</evidence>